<organism evidence="2 3">
    <name type="scientific">Aliivibrio wodanis</name>
    <dbReference type="NCBI Taxonomy" id="80852"/>
    <lineage>
        <taxon>Bacteria</taxon>
        <taxon>Pseudomonadati</taxon>
        <taxon>Pseudomonadota</taxon>
        <taxon>Gammaproteobacteria</taxon>
        <taxon>Vibrionales</taxon>
        <taxon>Vibrionaceae</taxon>
        <taxon>Aliivibrio</taxon>
    </lineage>
</organism>
<evidence type="ECO:0000313" key="3">
    <source>
        <dbReference type="Proteomes" id="UP000032427"/>
    </source>
</evidence>
<keyword evidence="1" id="KW-0732">Signal</keyword>
<proteinExistence type="predicted"/>
<gene>
    <name evidence="2" type="ORF">AWOD_II_0656</name>
</gene>
<evidence type="ECO:0000313" key="2">
    <source>
        <dbReference type="EMBL" id="CED57293.1"/>
    </source>
</evidence>
<dbReference type="KEGG" id="awd:AWOD_II_0656"/>
<dbReference type="OrthoDB" id="5879484at2"/>
<name>A0A090K0Q8_9GAMM</name>
<dbReference type="HOGENOM" id="CLU_1369712_0_0_6"/>
<accession>A0A090K0Q8</accession>
<sequence length="199" mass="23441">MKTMKFGAILLLVSPLSFSELLPFDFNKSYDVYELQGDTPENVENSFDKRADFLKKNNFDGYTAWEYKFNVDDDSCEIKDFNLQIKYILPRLNILNSYSQSREDYRDYLEKLYRHEEQHCAITLSQLSKMYAIFINGQSKNCSKEIEKTYLIEDNITKFNQQFDTYTDHGAIELAVSPFGEDNYLKYCKIDFSPFINGI</sequence>
<keyword evidence="3" id="KW-1185">Reference proteome</keyword>
<protein>
    <submittedName>
        <fullName evidence="2">Putative exported protein</fullName>
    </submittedName>
</protein>
<dbReference type="STRING" id="80852.AWOD_II_0656"/>
<dbReference type="AlphaFoldDB" id="A0A090K0Q8"/>
<dbReference type="Pfam" id="PF06037">
    <property type="entry name" value="DUF922"/>
    <property type="match status" value="1"/>
</dbReference>
<evidence type="ECO:0000256" key="1">
    <source>
        <dbReference type="SAM" id="SignalP"/>
    </source>
</evidence>
<dbReference type="Proteomes" id="UP000032427">
    <property type="component" value="Chromosome 2"/>
</dbReference>
<dbReference type="PATRIC" id="fig|80852.17.peg.3432"/>
<dbReference type="InterPro" id="IPR010321">
    <property type="entry name" value="DUF922"/>
</dbReference>
<feature type="chain" id="PRO_5001858307" evidence="1">
    <location>
        <begin position="20"/>
        <end position="199"/>
    </location>
</feature>
<reference evidence="3" key="1">
    <citation type="submission" date="2014-09" db="EMBL/GenBank/DDBJ databases">
        <authorList>
            <person name="Hjerde E."/>
        </authorList>
    </citation>
    <scope>NUCLEOTIDE SEQUENCE [LARGE SCALE GENOMIC DNA]</scope>
    <source>
        <strain evidence="3">06/09/139</strain>
    </source>
</reference>
<feature type="signal peptide" evidence="1">
    <location>
        <begin position="1"/>
        <end position="19"/>
    </location>
</feature>
<dbReference type="EMBL" id="LN554847">
    <property type="protein sequence ID" value="CED57293.1"/>
    <property type="molecule type" value="Genomic_DNA"/>
</dbReference>